<name>A0A811UK26_CERCA</name>
<protein>
    <submittedName>
        <fullName evidence="2">(Mediterranean fruit fly) hypothetical protein</fullName>
    </submittedName>
</protein>
<dbReference type="EMBL" id="CAJHJT010000012">
    <property type="protein sequence ID" value="CAD6999144.1"/>
    <property type="molecule type" value="Genomic_DNA"/>
</dbReference>
<keyword evidence="3" id="KW-1185">Reference proteome</keyword>
<dbReference type="AlphaFoldDB" id="A0A811UK26"/>
<feature type="chain" id="PRO_5032931266" evidence="1">
    <location>
        <begin position="26"/>
        <end position="118"/>
    </location>
</feature>
<dbReference type="Proteomes" id="UP000606786">
    <property type="component" value="Unassembled WGS sequence"/>
</dbReference>
<reference evidence="2" key="1">
    <citation type="submission" date="2020-11" db="EMBL/GenBank/DDBJ databases">
        <authorList>
            <person name="Whitehead M."/>
        </authorList>
    </citation>
    <scope>NUCLEOTIDE SEQUENCE</scope>
    <source>
        <strain evidence="2">EGII</strain>
    </source>
</reference>
<evidence type="ECO:0000313" key="3">
    <source>
        <dbReference type="Proteomes" id="UP000606786"/>
    </source>
</evidence>
<sequence>MCVCVRVRGALITFVAVAFHPQSEAAAITTIATIPLKMQFVVRTRVFAMNCKVSLFGAATIVDDRPTNSQYQIQNAFELLNSLRKRSVRRRQKANMRQVQSTSCGALRPDICGGEWEK</sequence>
<gene>
    <name evidence="2" type="ORF">CCAP1982_LOCUS7687</name>
</gene>
<evidence type="ECO:0000313" key="2">
    <source>
        <dbReference type="EMBL" id="CAD6999144.1"/>
    </source>
</evidence>
<evidence type="ECO:0000256" key="1">
    <source>
        <dbReference type="SAM" id="SignalP"/>
    </source>
</evidence>
<accession>A0A811UK26</accession>
<comment type="caution">
    <text evidence="2">The sequence shown here is derived from an EMBL/GenBank/DDBJ whole genome shotgun (WGS) entry which is preliminary data.</text>
</comment>
<keyword evidence="1" id="KW-0732">Signal</keyword>
<organism evidence="2 3">
    <name type="scientific">Ceratitis capitata</name>
    <name type="common">Mediterranean fruit fly</name>
    <name type="synonym">Tephritis capitata</name>
    <dbReference type="NCBI Taxonomy" id="7213"/>
    <lineage>
        <taxon>Eukaryota</taxon>
        <taxon>Metazoa</taxon>
        <taxon>Ecdysozoa</taxon>
        <taxon>Arthropoda</taxon>
        <taxon>Hexapoda</taxon>
        <taxon>Insecta</taxon>
        <taxon>Pterygota</taxon>
        <taxon>Neoptera</taxon>
        <taxon>Endopterygota</taxon>
        <taxon>Diptera</taxon>
        <taxon>Brachycera</taxon>
        <taxon>Muscomorpha</taxon>
        <taxon>Tephritoidea</taxon>
        <taxon>Tephritidae</taxon>
        <taxon>Ceratitis</taxon>
        <taxon>Ceratitis</taxon>
    </lineage>
</organism>
<proteinExistence type="predicted"/>
<feature type="signal peptide" evidence="1">
    <location>
        <begin position="1"/>
        <end position="25"/>
    </location>
</feature>